<comment type="caution">
    <text evidence="1">The sequence shown here is derived from an EMBL/GenBank/DDBJ whole genome shotgun (WGS) entry which is preliminary data.</text>
</comment>
<dbReference type="GO" id="GO:0003677">
    <property type="term" value="F:DNA binding"/>
    <property type="evidence" value="ECO:0007669"/>
    <property type="project" value="UniProtKB-KW"/>
</dbReference>
<dbReference type="Proteomes" id="UP000286701">
    <property type="component" value="Unassembled WGS sequence"/>
</dbReference>
<evidence type="ECO:0000313" key="1">
    <source>
        <dbReference type="EMBL" id="RWY47335.1"/>
    </source>
</evidence>
<evidence type="ECO:0000313" key="2">
    <source>
        <dbReference type="Proteomes" id="UP000286701"/>
    </source>
</evidence>
<dbReference type="Pfam" id="PF04237">
    <property type="entry name" value="YjbR"/>
    <property type="match status" value="1"/>
</dbReference>
<dbReference type="PANTHER" id="PTHR35145:SF1">
    <property type="entry name" value="CYTOPLASMIC PROTEIN"/>
    <property type="match status" value="1"/>
</dbReference>
<dbReference type="AlphaFoldDB" id="A0A3S3W397"/>
<dbReference type="SUPFAM" id="SSF142906">
    <property type="entry name" value="YjbR-like"/>
    <property type="match status" value="1"/>
</dbReference>
<keyword evidence="2" id="KW-1185">Reference proteome</keyword>
<accession>A0A3S3W397</accession>
<dbReference type="InterPro" id="IPR058532">
    <property type="entry name" value="YjbR/MT2646/Rv2570-like"/>
</dbReference>
<dbReference type="InterPro" id="IPR038056">
    <property type="entry name" value="YjbR-like_sf"/>
</dbReference>
<reference evidence="1 2" key="1">
    <citation type="submission" date="2019-01" db="EMBL/GenBank/DDBJ databases">
        <title>Mucilaginibacter antarcticum sp. nov., isolated from antarctic soil.</title>
        <authorList>
            <person name="Yan Y.-Q."/>
            <person name="Du Z.-J."/>
        </authorList>
    </citation>
    <scope>NUCLEOTIDE SEQUENCE [LARGE SCALE GENOMIC DNA]</scope>
    <source>
        <strain evidence="1 2">F01003</strain>
    </source>
</reference>
<dbReference type="InterPro" id="IPR007351">
    <property type="entry name" value="YjbR"/>
</dbReference>
<gene>
    <name evidence="1" type="ORF">EPL05_22105</name>
</gene>
<dbReference type="OrthoDB" id="9789813at2"/>
<dbReference type="PANTHER" id="PTHR35145">
    <property type="entry name" value="CYTOPLASMIC PROTEIN-RELATED"/>
    <property type="match status" value="1"/>
</dbReference>
<sequence length="118" mass="13528">MNIEELRDYCLALPAVEEGFPFGEDTLVFKVAGKMFLLAGLEDGHHFNAKCDPERAIELRERYTEVKPGYHMNKAHWNTVYMSGTLTRKQLCQMIDDSYQLVFKSLPKKLQAEIAASK</sequence>
<keyword evidence="1" id="KW-0238">DNA-binding</keyword>
<dbReference type="Gene3D" id="3.90.1150.30">
    <property type="match status" value="1"/>
</dbReference>
<dbReference type="RefSeq" id="WP_128536169.1">
    <property type="nucleotide sequence ID" value="NZ_SBIW01000027.1"/>
</dbReference>
<protein>
    <submittedName>
        <fullName evidence="1">MmcQ/YjbR family DNA-binding protein</fullName>
    </submittedName>
</protein>
<proteinExistence type="predicted"/>
<dbReference type="EMBL" id="SBIW01000027">
    <property type="protein sequence ID" value="RWY47335.1"/>
    <property type="molecule type" value="Genomic_DNA"/>
</dbReference>
<name>A0A3S3W397_9SPHI</name>
<organism evidence="1 2">
    <name type="scientific">Mucilaginibacter gilvus</name>
    <dbReference type="NCBI Taxonomy" id="2305909"/>
    <lineage>
        <taxon>Bacteria</taxon>
        <taxon>Pseudomonadati</taxon>
        <taxon>Bacteroidota</taxon>
        <taxon>Sphingobacteriia</taxon>
        <taxon>Sphingobacteriales</taxon>
        <taxon>Sphingobacteriaceae</taxon>
        <taxon>Mucilaginibacter</taxon>
    </lineage>
</organism>